<proteinExistence type="inferred from homology"/>
<dbReference type="CDD" id="cd18793">
    <property type="entry name" value="SF2_C_SNF"/>
    <property type="match status" value="1"/>
</dbReference>
<reference evidence="19" key="1">
    <citation type="journal article" date="2020" name="Stud. Mycol.">
        <title>101 Dothideomycetes genomes: a test case for predicting lifestyles and emergence of pathogens.</title>
        <authorList>
            <person name="Haridas S."/>
            <person name="Albert R."/>
            <person name="Binder M."/>
            <person name="Bloem J."/>
            <person name="Labutti K."/>
            <person name="Salamov A."/>
            <person name="Andreopoulos B."/>
            <person name="Baker S."/>
            <person name="Barry K."/>
            <person name="Bills G."/>
            <person name="Bluhm B."/>
            <person name="Cannon C."/>
            <person name="Castanera R."/>
            <person name="Culley D."/>
            <person name="Daum C."/>
            <person name="Ezra D."/>
            <person name="Gonzalez J."/>
            <person name="Henrissat B."/>
            <person name="Kuo A."/>
            <person name="Liang C."/>
            <person name="Lipzen A."/>
            <person name="Lutzoni F."/>
            <person name="Magnuson J."/>
            <person name="Mondo S."/>
            <person name="Nolan M."/>
            <person name="Ohm R."/>
            <person name="Pangilinan J."/>
            <person name="Park H.-J."/>
            <person name="Ramirez L."/>
            <person name="Alfaro M."/>
            <person name="Sun H."/>
            <person name="Tritt A."/>
            <person name="Yoshinaga Y."/>
            <person name="Zwiers L.-H."/>
            <person name="Turgeon B."/>
            <person name="Goodwin S."/>
            <person name="Spatafora J."/>
            <person name="Crous P."/>
            <person name="Grigoriev I."/>
        </authorList>
    </citation>
    <scope>NUCLEOTIDE SEQUENCE</scope>
    <source>
        <strain evidence="19">CBS 121410</strain>
    </source>
</reference>
<comment type="similarity">
    <text evidence="2">Belongs to the SNF2/RAD54 helicase family. SWR1 subfamily.</text>
</comment>
<keyword evidence="8" id="KW-0067">ATP-binding</keyword>
<evidence type="ECO:0000256" key="12">
    <source>
        <dbReference type="ARBA" id="ARBA00023159"/>
    </source>
</evidence>
<dbReference type="EC" id="3.6.4.12" evidence="4"/>
<evidence type="ECO:0000256" key="6">
    <source>
        <dbReference type="ARBA" id="ARBA00022801"/>
    </source>
</evidence>
<dbReference type="PANTHER" id="PTHR45685:SF1">
    <property type="entry name" value="HELICASE SRCAP"/>
    <property type="match status" value="1"/>
</dbReference>
<dbReference type="PANTHER" id="PTHR45685">
    <property type="entry name" value="HELICASE SRCAP-RELATED"/>
    <property type="match status" value="1"/>
</dbReference>
<feature type="region of interest" description="Disordered" evidence="16">
    <location>
        <begin position="751"/>
        <end position="789"/>
    </location>
</feature>
<keyword evidence="7" id="KW-0347">Helicase</keyword>
<comment type="catalytic activity">
    <reaction evidence="15">
        <text>ATP + H2O = ADP + phosphate + H(+)</text>
        <dbReference type="Rhea" id="RHEA:13065"/>
        <dbReference type="ChEBI" id="CHEBI:15377"/>
        <dbReference type="ChEBI" id="CHEBI:15378"/>
        <dbReference type="ChEBI" id="CHEBI:30616"/>
        <dbReference type="ChEBI" id="CHEBI:43474"/>
        <dbReference type="ChEBI" id="CHEBI:456216"/>
        <dbReference type="EC" id="3.6.4.12"/>
    </reaction>
</comment>
<dbReference type="EMBL" id="ML978712">
    <property type="protein sequence ID" value="KAF2091228.1"/>
    <property type="molecule type" value="Genomic_DNA"/>
</dbReference>
<dbReference type="InterPro" id="IPR027417">
    <property type="entry name" value="P-loop_NTPase"/>
</dbReference>
<dbReference type="FunFam" id="3.40.50.10810:FF:000005">
    <property type="entry name" value="Photoperiod-independent early flowering 1"/>
    <property type="match status" value="1"/>
</dbReference>
<organism evidence="19 20">
    <name type="scientific">Saccharata proteae CBS 121410</name>
    <dbReference type="NCBI Taxonomy" id="1314787"/>
    <lineage>
        <taxon>Eukaryota</taxon>
        <taxon>Fungi</taxon>
        <taxon>Dikarya</taxon>
        <taxon>Ascomycota</taxon>
        <taxon>Pezizomycotina</taxon>
        <taxon>Dothideomycetes</taxon>
        <taxon>Dothideomycetes incertae sedis</taxon>
        <taxon>Botryosphaeriales</taxon>
        <taxon>Saccharataceae</taxon>
        <taxon>Saccharata</taxon>
    </lineage>
</organism>
<protein>
    <recommendedName>
        <fullName evidence="4">DNA helicase</fullName>
        <ecNumber evidence="4">3.6.4.12</ecNumber>
    </recommendedName>
</protein>
<feature type="compositionally biased region" description="Basic and acidic residues" evidence="16">
    <location>
        <begin position="1"/>
        <end position="17"/>
    </location>
</feature>
<evidence type="ECO:0000256" key="5">
    <source>
        <dbReference type="ARBA" id="ARBA00022741"/>
    </source>
</evidence>
<dbReference type="SMART" id="SM00487">
    <property type="entry name" value="DEXDc"/>
    <property type="match status" value="1"/>
</dbReference>
<keyword evidence="13" id="KW-0804">Transcription</keyword>
<evidence type="ECO:0000256" key="1">
    <source>
        <dbReference type="ARBA" id="ARBA00004123"/>
    </source>
</evidence>
<feature type="compositionally biased region" description="Basic residues" evidence="16">
    <location>
        <begin position="1618"/>
        <end position="1635"/>
    </location>
</feature>
<keyword evidence="11" id="KW-0238">DNA-binding</keyword>
<dbReference type="SUPFAM" id="SSF52540">
    <property type="entry name" value="P-loop containing nucleoside triphosphate hydrolases"/>
    <property type="match status" value="2"/>
</dbReference>
<dbReference type="PROSITE" id="PS51194">
    <property type="entry name" value="HELICASE_CTER"/>
    <property type="match status" value="1"/>
</dbReference>
<dbReference type="InterPro" id="IPR002464">
    <property type="entry name" value="DNA/RNA_helicase_DEAH_CS"/>
</dbReference>
<keyword evidence="9" id="KW-0156">Chromatin regulator</keyword>
<evidence type="ECO:0000256" key="2">
    <source>
        <dbReference type="ARBA" id="ARBA00009220"/>
    </source>
</evidence>
<dbReference type="Gene3D" id="3.40.50.300">
    <property type="entry name" value="P-loop containing nucleotide triphosphate hydrolases"/>
    <property type="match status" value="1"/>
</dbReference>
<evidence type="ECO:0000256" key="13">
    <source>
        <dbReference type="ARBA" id="ARBA00023163"/>
    </source>
</evidence>
<dbReference type="Gene3D" id="3.40.50.10810">
    <property type="entry name" value="Tandem AAA-ATPase domain"/>
    <property type="match status" value="1"/>
</dbReference>
<sequence length="1635" mass="183257">MQNTDAAERDNDTKLHDQPATPITDVHDASAVAAAPTDAPTNATIHTAQNGCDKVNGDGGGDGDVSASEPASKKRKLDDSDRPSRPPSPPWKKIEAEGPTSFVVDGRRKSGRTNTLPPTLTPGTDKRRTTRGAGHTPATGRGSAKQAALRHDHNGAASNSASRASKGAATVGRSQVTSMKTPTTKPTRKYTKAADLSHTQLAHQVTPATNGVQRKSRAEPTSTPNNSTRRRSGRTTEANNNHAANETPNGHSDSLSRPNSPTSSRTPRIKLRFAPMELPILHPGSIVPEPKYSSFSDFLQHDDPLTGEETQRMTPETARKEAQLRLRILDAAKPGGILSEERCSKNAEDAEEEPQPQYGPWQHIAAHACHFKTLLDREHRVHVQSAKKLAHEAVEEVRRRQLVKQSKAPVTTQELEAQQQDFALKRYKQLIKDLDGSWNNARGEVSQRRFARWQEQERKLGKKALDEMLGQSERLLKGFTDRVAGDDEETEDRDSDAMDEDLDTETSGELDPNVMSSDDDEDDGFDDDDANLTQDQLRAKYAHLQQDQSEEPFQSEDDLEYVGDHGEDADASDSEMVDLIVNGNARDSEGTPDQDAAISDHDPLERTNGAHEDVEVPQLEEVDPALMDDDDEMDSGSATEASSEIDSDDRDDDSEDQDDADNDAAASTTWGFFSESELAAMKRKAAEELQEGLQDDVVEEIAVEEEQEAEAQENRQENGCLPDTSAPHQNGDTVASTVNQVTVAETVEDAPAVATEAATPEQRVVTRRSTDGPSDRDQVPNPSLLRGTLRPYQQDGLNWLARLYNKGLNGILADEMGLGKTIQTIALLAHLAVDRGIWGTHLVVVPTSVVLNWEMEFKKFCPGFKVLPYVGSAEERKRKRKGWGNANSWNVVITSYQLILADAAAFKKRAWHYLILDEAHNIKNFQTQRWQTLLNFRTAKRLLLTGTPLQNNLQELWSLLFFLMPAGTDGKGGFTDLAHFNNALWNPSKQILEQGRQQLDQEAQHTVNHLHTTLRPYLLRRLKSEVEKQMPGKYEHVVYCRLSKRQRQLYDEFMGRADTKATLSGGNYMSIMNCLMSLRKVCNHPDLFETRQIVTSCAWDYSIDEKSVPAKYEPKDFFIRRRMLKAQGEKVDLDHLNLLLVNRESTSASRARRIQALQAVRPLEDLIERQTRRIKSTKLNGASISTISDYLEDQANRSTLDHLRQCLHLTRMRSQRIPVYGTALVERLTVDLRSNRVASRGPQKGENYLSWFSKTPSMWLEAVPTLEERALSLETTIGQFGCITPTAVCRDLLPLTLGEKTMDVARRSITPAAQRDPFHESRVRLSIAFPDKRLLQWDCGKLQRLALLLRDLQAGGHRALIFTQMTKVLDILEQFLNIHGHRYLRLDGSTKIEQRQMLTERFNKDPRILAFILSSRSGGLGINLTGADTVIFYDLDWNPAMDAQCQDRCHRIGQTRDVHIYRFVSEYTIEANILRKSNQKRLLDDVIIQKGDFTTDYFNKLTYKDALEDITDDGVPDDDATKAVDMVLGDMGKKAALQALDTVEDKEDVAAAKETMRDIVTEVHADDADFDESAVASEKESSVPPQAQPAEDKELPHVDEAMVEFLEWELRDVPLQPPKKRRRDRGGEHRVRRKR</sequence>
<dbReference type="GO" id="GO:0003678">
    <property type="term" value="F:DNA helicase activity"/>
    <property type="evidence" value="ECO:0007669"/>
    <property type="project" value="UniProtKB-EC"/>
</dbReference>
<dbReference type="FunFam" id="3.40.50.300:FF:000655">
    <property type="entry name" value="Protein PHOTOPERIOD-INDEPENDENT EARLY FLOWERING 1"/>
    <property type="match status" value="1"/>
</dbReference>
<keyword evidence="14" id="KW-0539">Nucleus</keyword>
<dbReference type="GO" id="GO:0003677">
    <property type="term" value="F:DNA binding"/>
    <property type="evidence" value="ECO:0007669"/>
    <property type="project" value="UniProtKB-KW"/>
</dbReference>
<keyword evidence="12" id="KW-0010">Activator</keyword>
<feature type="compositionally biased region" description="Acidic residues" evidence="16">
    <location>
        <begin position="688"/>
        <end position="711"/>
    </location>
</feature>
<feature type="compositionally biased region" description="Low complexity" evidence="16">
    <location>
        <begin position="751"/>
        <end position="761"/>
    </location>
</feature>
<feature type="region of interest" description="Disordered" evidence="16">
    <location>
        <begin position="1612"/>
        <end position="1635"/>
    </location>
</feature>
<comment type="subcellular location">
    <subcellularLocation>
        <location evidence="1">Nucleus</location>
    </subcellularLocation>
</comment>
<feature type="compositionally biased region" description="Acidic residues" evidence="16">
    <location>
        <begin position="643"/>
        <end position="662"/>
    </location>
</feature>
<evidence type="ECO:0000259" key="17">
    <source>
        <dbReference type="PROSITE" id="PS51192"/>
    </source>
</evidence>
<feature type="compositionally biased region" description="Acidic residues" evidence="16">
    <location>
        <begin position="618"/>
        <end position="634"/>
    </location>
</feature>
<dbReference type="InterPro" id="IPR038718">
    <property type="entry name" value="SNF2-like_sf"/>
</dbReference>
<evidence type="ECO:0000256" key="14">
    <source>
        <dbReference type="ARBA" id="ARBA00023242"/>
    </source>
</evidence>
<keyword evidence="10" id="KW-0805">Transcription regulation</keyword>
<dbReference type="GO" id="GO:0006338">
    <property type="term" value="P:chromatin remodeling"/>
    <property type="evidence" value="ECO:0007669"/>
    <property type="project" value="TreeGrafter"/>
</dbReference>
<accession>A0A9P4LZC2</accession>
<feature type="region of interest" description="Disordered" evidence="16">
    <location>
        <begin position="1"/>
        <end position="268"/>
    </location>
</feature>
<evidence type="ECO:0000313" key="20">
    <source>
        <dbReference type="Proteomes" id="UP000799776"/>
    </source>
</evidence>
<feature type="compositionally biased region" description="Basic and acidic residues" evidence="16">
    <location>
        <begin position="598"/>
        <end position="614"/>
    </location>
</feature>
<dbReference type="Gene3D" id="1.20.120.850">
    <property type="entry name" value="SWI2/SNF2 ATPases, N-terminal domain"/>
    <property type="match status" value="1"/>
</dbReference>
<evidence type="ECO:0000256" key="4">
    <source>
        <dbReference type="ARBA" id="ARBA00012551"/>
    </source>
</evidence>
<dbReference type="InterPro" id="IPR049730">
    <property type="entry name" value="SNF2/RAD54-like_C"/>
</dbReference>
<dbReference type="Pfam" id="PF00271">
    <property type="entry name" value="Helicase_C"/>
    <property type="match status" value="1"/>
</dbReference>
<feature type="compositionally biased region" description="Low complexity" evidence="16">
    <location>
        <begin position="29"/>
        <end position="44"/>
    </location>
</feature>
<evidence type="ECO:0000256" key="8">
    <source>
        <dbReference type="ARBA" id="ARBA00022840"/>
    </source>
</evidence>
<keyword evidence="6" id="KW-0378">Hydrolase</keyword>
<feature type="region of interest" description="Disordered" evidence="16">
    <location>
        <begin position="1569"/>
        <end position="1596"/>
    </location>
</feature>
<evidence type="ECO:0000256" key="7">
    <source>
        <dbReference type="ARBA" id="ARBA00022806"/>
    </source>
</evidence>
<evidence type="ECO:0000256" key="9">
    <source>
        <dbReference type="ARBA" id="ARBA00022853"/>
    </source>
</evidence>
<dbReference type="Proteomes" id="UP000799776">
    <property type="component" value="Unassembled WGS sequence"/>
</dbReference>
<evidence type="ECO:0000256" key="11">
    <source>
        <dbReference type="ARBA" id="ARBA00023125"/>
    </source>
</evidence>
<keyword evidence="5" id="KW-0547">Nucleotide-binding</keyword>
<feature type="compositionally biased region" description="Low complexity" evidence="16">
    <location>
        <begin position="155"/>
        <end position="169"/>
    </location>
</feature>
<evidence type="ECO:0000313" key="19">
    <source>
        <dbReference type="EMBL" id="KAF2091228.1"/>
    </source>
</evidence>
<dbReference type="OrthoDB" id="372624at2759"/>
<evidence type="ECO:0000256" key="15">
    <source>
        <dbReference type="ARBA" id="ARBA00047995"/>
    </source>
</evidence>
<dbReference type="InterPro" id="IPR000330">
    <property type="entry name" value="SNF2_N"/>
</dbReference>
<dbReference type="PROSITE" id="PS51192">
    <property type="entry name" value="HELICASE_ATP_BIND_1"/>
    <property type="match status" value="1"/>
</dbReference>
<evidence type="ECO:0000256" key="16">
    <source>
        <dbReference type="SAM" id="MobiDB-lite"/>
    </source>
</evidence>
<gene>
    <name evidence="19" type="ORF">K490DRAFT_34114</name>
</gene>
<feature type="compositionally biased region" description="Low complexity" evidence="16">
    <location>
        <begin position="235"/>
        <end position="266"/>
    </location>
</feature>
<dbReference type="InterPro" id="IPR001650">
    <property type="entry name" value="Helicase_C-like"/>
</dbReference>
<evidence type="ECO:0000259" key="18">
    <source>
        <dbReference type="PROSITE" id="PS51194"/>
    </source>
</evidence>
<feature type="compositionally biased region" description="Basic and acidic residues" evidence="16">
    <location>
        <begin position="768"/>
        <end position="778"/>
    </location>
</feature>
<dbReference type="GO" id="GO:0016887">
    <property type="term" value="F:ATP hydrolysis activity"/>
    <property type="evidence" value="ECO:0007669"/>
    <property type="project" value="TreeGrafter"/>
</dbReference>
<dbReference type="PROSITE" id="PS00690">
    <property type="entry name" value="DEAH_ATP_HELICASE"/>
    <property type="match status" value="1"/>
</dbReference>
<feature type="region of interest" description="Disordered" evidence="16">
    <location>
        <begin position="479"/>
        <end position="730"/>
    </location>
</feature>
<evidence type="ECO:0000256" key="10">
    <source>
        <dbReference type="ARBA" id="ARBA00023015"/>
    </source>
</evidence>
<evidence type="ECO:0000256" key="3">
    <source>
        <dbReference type="ARBA" id="ARBA00011826"/>
    </source>
</evidence>
<feature type="compositionally biased region" description="Acidic residues" evidence="16">
    <location>
        <begin position="486"/>
        <end position="508"/>
    </location>
</feature>
<name>A0A9P4LZC2_9PEZI</name>
<feature type="compositionally biased region" description="Acidic residues" evidence="16">
    <location>
        <begin position="548"/>
        <end position="561"/>
    </location>
</feature>
<feature type="compositionally biased region" description="Polar residues" evidence="16">
    <location>
        <begin position="197"/>
        <end position="213"/>
    </location>
</feature>
<dbReference type="InterPro" id="IPR050520">
    <property type="entry name" value="INO80/SWR1_helicase"/>
</dbReference>
<comment type="subunit">
    <text evidence="3">Component of the SWR1 chromatin-remodeling complex.</text>
</comment>
<feature type="domain" description="Helicase ATP-binding" evidence="17">
    <location>
        <begin position="801"/>
        <end position="966"/>
    </location>
</feature>
<dbReference type="GO" id="GO:0005524">
    <property type="term" value="F:ATP binding"/>
    <property type="evidence" value="ECO:0007669"/>
    <property type="project" value="UniProtKB-KW"/>
</dbReference>
<comment type="caution">
    <text evidence="19">The sequence shown here is derived from an EMBL/GenBank/DDBJ whole genome shotgun (WGS) entry which is preliminary data.</text>
</comment>
<feature type="compositionally biased region" description="Acidic residues" evidence="16">
    <location>
        <begin position="517"/>
        <end position="530"/>
    </location>
</feature>
<dbReference type="SMART" id="SM00490">
    <property type="entry name" value="HELICc"/>
    <property type="match status" value="1"/>
</dbReference>
<dbReference type="GO" id="GO:0042393">
    <property type="term" value="F:histone binding"/>
    <property type="evidence" value="ECO:0007669"/>
    <property type="project" value="TreeGrafter"/>
</dbReference>
<keyword evidence="20" id="KW-1185">Reference proteome</keyword>
<dbReference type="InterPro" id="IPR014001">
    <property type="entry name" value="Helicase_ATP-bd"/>
</dbReference>
<dbReference type="Pfam" id="PF00176">
    <property type="entry name" value="SNF2-rel_dom"/>
    <property type="match status" value="1"/>
</dbReference>
<dbReference type="GO" id="GO:0000812">
    <property type="term" value="C:Swr1 complex"/>
    <property type="evidence" value="ECO:0007669"/>
    <property type="project" value="TreeGrafter"/>
</dbReference>
<feature type="domain" description="Helicase C-terminal" evidence="18">
    <location>
        <begin position="1341"/>
        <end position="1494"/>
    </location>
</feature>